<evidence type="ECO:0000313" key="1">
    <source>
        <dbReference type="EMBL" id="UYW00125.1"/>
    </source>
</evidence>
<gene>
    <name evidence="1" type="ORF">NL394_23535</name>
</gene>
<evidence type="ECO:0000313" key="2">
    <source>
        <dbReference type="Proteomes" id="UP001163293"/>
    </source>
</evidence>
<proteinExistence type="predicted"/>
<sequence length="130" mass="14278">MAAVTAHKEELAADNLDLWESRPGGRRGTTGTVFDELAELLVGEGWPRDVAEAAMSMIEARAELGAFTPNQILKEMTCVPRSLREELLAFVSAKDGYVYGRLSGVARRVLLERESVQGYLSRLCVLPNLV</sequence>
<name>A0AAX3EQD8_PAEUR</name>
<reference evidence="1" key="1">
    <citation type="submission" date="2022-07" db="EMBL/GenBank/DDBJ databases">
        <authorList>
            <person name="Wu T."/>
        </authorList>
    </citation>
    <scope>NUCLEOTIDE SEQUENCE</scope>
    <source>
        <strain evidence="1">SD-1</strain>
        <plasmid evidence="1">unnamed4</plasmid>
    </source>
</reference>
<accession>A0AAX3EQD8</accession>
<keyword evidence="1" id="KW-0614">Plasmid</keyword>
<dbReference type="EMBL" id="CP101189">
    <property type="protein sequence ID" value="UYW00125.1"/>
    <property type="molecule type" value="Genomic_DNA"/>
</dbReference>
<keyword evidence="2" id="KW-1185">Reference proteome</keyword>
<geneLocation type="plasmid" evidence="1 2">
    <name>unnamed4</name>
</geneLocation>
<dbReference type="Proteomes" id="UP001163293">
    <property type="component" value="Plasmid unnamed4"/>
</dbReference>
<protein>
    <submittedName>
        <fullName evidence="1">Uncharacterized protein</fullName>
    </submittedName>
</protein>
<dbReference type="AlphaFoldDB" id="A0AAX3EQD8"/>
<organism evidence="1 2">
    <name type="scientific">Paenarthrobacter ureafaciens</name>
    <dbReference type="NCBI Taxonomy" id="37931"/>
    <lineage>
        <taxon>Bacteria</taxon>
        <taxon>Bacillati</taxon>
        <taxon>Actinomycetota</taxon>
        <taxon>Actinomycetes</taxon>
        <taxon>Micrococcales</taxon>
        <taxon>Micrococcaceae</taxon>
        <taxon>Paenarthrobacter</taxon>
    </lineage>
</organism>